<accession>A0ABS6IG80</accession>
<sequence length="273" mass="29277">MSLGPFDTLFAFLGRLSSGNLHLAGLLVLLILLASLEIGVRFGRLAASRHVPTEGEKSSVNFATAGMMGLLAFLLGVSLSMASDRYQQRRDSVLAEANAIGTVWLRASVGTGAEGAALQKLLREYTEVRIAVVTGSNPSPPEELLQRTNNLQSEIWALARTVAERSPTPISGLLLTSLNEMIDLSLTNRRNLNAHVPAYILRLLLTVSIFAVGAVGYGFGLVGSRQLLLSVVLLAVWTLAIVLIIDIDRPQTGEVRIDPAPLVWTLQGFGPAK</sequence>
<name>A0ABS6IG80_9HYPH</name>
<organism evidence="2 3">
    <name type="scientific">Reyranella humidisoli</name>
    <dbReference type="NCBI Taxonomy" id="2849149"/>
    <lineage>
        <taxon>Bacteria</taxon>
        <taxon>Pseudomonadati</taxon>
        <taxon>Pseudomonadota</taxon>
        <taxon>Alphaproteobacteria</taxon>
        <taxon>Hyphomicrobiales</taxon>
        <taxon>Reyranellaceae</taxon>
        <taxon>Reyranella</taxon>
    </lineage>
</organism>
<evidence type="ECO:0000256" key="1">
    <source>
        <dbReference type="SAM" id="Phobius"/>
    </source>
</evidence>
<dbReference type="RefSeq" id="WP_216957904.1">
    <property type="nucleotide sequence ID" value="NZ_JAHOPB010000001.1"/>
</dbReference>
<reference evidence="2 3" key="1">
    <citation type="submission" date="2021-06" db="EMBL/GenBank/DDBJ databases">
        <authorList>
            <person name="Lee D.H."/>
        </authorList>
    </citation>
    <scope>NUCLEOTIDE SEQUENCE [LARGE SCALE GENOMIC DNA]</scope>
    <source>
        <strain evidence="2 3">MMS21-HV4-11</strain>
    </source>
</reference>
<feature type="transmembrane region" description="Helical" evidence="1">
    <location>
        <begin position="62"/>
        <end position="82"/>
    </location>
</feature>
<protein>
    <recommendedName>
        <fullName evidence="4">DUF4239 domain-containing protein</fullName>
    </recommendedName>
</protein>
<feature type="transmembrane region" description="Helical" evidence="1">
    <location>
        <begin position="227"/>
        <end position="247"/>
    </location>
</feature>
<keyword evidence="3" id="KW-1185">Reference proteome</keyword>
<dbReference type="EMBL" id="JAHOPB010000001">
    <property type="protein sequence ID" value="MBU8873607.1"/>
    <property type="molecule type" value="Genomic_DNA"/>
</dbReference>
<keyword evidence="1" id="KW-1133">Transmembrane helix</keyword>
<gene>
    <name evidence="2" type="ORF">KQ910_07520</name>
</gene>
<feature type="transmembrane region" description="Helical" evidence="1">
    <location>
        <begin position="199"/>
        <end position="221"/>
    </location>
</feature>
<comment type="caution">
    <text evidence="2">The sequence shown here is derived from an EMBL/GenBank/DDBJ whole genome shotgun (WGS) entry which is preliminary data.</text>
</comment>
<dbReference type="Pfam" id="PF14023">
    <property type="entry name" value="Bestrophin-like"/>
    <property type="match status" value="1"/>
</dbReference>
<dbReference type="InterPro" id="IPR025333">
    <property type="entry name" value="DUF4239"/>
</dbReference>
<evidence type="ECO:0008006" key="4">
    <source>
        <dbReference type="Google" id="ProtNLM"/>
    </source>
</evidence>
<dbReference type="Proteomes" id="UP000727907">
    <property type="component" value="Unassembled WGS sequence"/>
</dbReference>
<proteinExistence type="predicted"/>
<feature type="transmembrane region" description="Helical" evidence="1">
    <location>
        <begin position="21"/>
        <end position="42"/>
    </location>
</feature>
<evidence type="ECO:0000313" key="2">
    <source>
        <dbReference type="EMBL" id="MBU8873607.1"/>
    </source>
</evidence>
<evidence type="ECO:0000313" key="3">
    <source>
        <dbReference type="Proteomes" id="UP000727907"/>
    </source>
</evidence>
<keyword evidence="1" id="KW-0472">Membrane</keyword>
<keyword evidence="1" id="KW-0812">Transmembrane</keyword>